<dbReference type="Proteomes" id="UP000023435">
    <property type="component" value="Unassembled WGS sequence"/>
</dbReference>
<sequence length="199" mass="22343">MALPIVLTTELDAVNEMLGAIGEMPVSSLDTVGNTDAAIAIKTLHGISREVQSKGWWFNEDDSFIFTLNVDNKVPLIAQIIKVTPLGRGAMRITHRNNFLYDLSNRTDVFDPESPPVAKVTWFYEYELLPETARRYIAIRAARIFQKNVLGSEAQDHFTEEHESTTYALLVSEQDDFEFALGRNFINDDADTSAIGNRS</sequence>
<dbReference type="Pfam" id="PF17212">
    <property type="entry name" value="Tube"/>
    <property type="match status" value="1"/>
</dbReference>
<evidence type="ECO:0000313" key="1">
    <source>
        <dbReference type="EMBL" id="KWS03750.1"/>
    </source>
</evidence>
<protein>
    <submittedName>
        <fullName evidence="1">Phage tail fiber protein</fullName>
    </submittedName>
</protein>
<comment type="caution">
    <text evidence="1">The sequence shown here is derived from an EMBL/GenBank/DDBJ whole genome shotgun (WGS) entry which is preliminary data.</text>
</comment>
<organism evidence="1 2">
    <name type="scientific">Lysobacter capsici AZ78</name>
    <dbReference type="NCBI Taxonomy" id="1444315"/>
    <lineage>
        <taxon>Bacteria</taxon>
        <taxon>Pseudomonadati</taxon>
        <taxon>Pseudomonadota</taxon>
        <taxon>Gammaproteobacteria</taxon>
        <taxon>Lysobacterales</taxon>
        <taxon>Lysobacteraceae</taxon>
        <taxon>Lysobacter</taxon>
    </lineage>
</organism>
<gene>
    <name evidence="1" type="ORF">AZ78_1299</name>
</gene>
<dbReference type="EMBL" id="JAJA02000001">
    <property type="protein sequence ID" value="KWS03750.1"/>
    <property type="molecule type" value="Genomic_DNA"/>
</dbReference>
<dbReference type="OrthoDB" id="6875093at2"/>
<proteinExistence type="predicted"/>
<keyword evidence="2" id="KW-1185">Reference proteome</keyword>
<dbReference type="InterPro" id="IPR033767">
    <property type="entry name" value="Tail_Gp11"/>
</dbReference>
<name>A0A108U727_9GAMM</name>
<evidence type="ECO:0000313" key="2">
    <source>
        <dbReference type="Proteomes" id="UP000023435"/>
    </source>
</evidence>
<dbReference type="AlphaFoldDB" id="A0A108U727"/>
<accession>A0A108U727</accession>
<dbReference type="RefSeq" id="WP_060410449.1">
    <property type="nucleotide sequence ID" value="NZ_JAJA02000001.1"/>
</dbReference>
<reference evidence="1 2" key="1">
    <citation type="journal article" date="2014" name="Genome Announc.">
        <title>Draft Genome Sequence of Lysobacter capsici AZ78, a Bacterium Antagonistic to Plant-Pathogenic Oomycetes.</title>
        <authorList>
            <person name="Puopolo G."/>
            <person name="Sonego P."/>
            <person name="Engelen K."/>
            <person name="Pertot I."/>
        </authorList>
    </citation>
    <scope>NUCLEOTIDE SEQUENCE [LARGE SCALE GENOMIC DNA]</scope>
    <source>
        <strain evidence="1 2">AZ78</strain>
    </source>
</reference>